<dbReference type="Proteomes" id="UP000011939">
    <property type="component" value="Unassembled WGS sequence"/>
</dbReference>
<accession>M5IDC3</accession>
<evidence type="ECO:0000313" key="2">
    <source>
        <dbReference type="Proteomes" id="UP000011939"/>
    </source>
</evidence>
<organism evidence="1 2">
    <name type="scientific">Campylobacter showae CSUNSWCD</name>
    <dbReference type="NCBI Taxonomy" id="1244083"/>
    <lineage>
        <taxon>Bacteria</taxon>
        <taxon>Pseudomonadati</taxon>
        <taxon>Campylobacterota</taxon>
        <taxon>Epsilonproteobacteria</taxon>
        <taxon>Campylobacterales</taxon>
        <taxon>Campylobacteraceae</taxon>
        <taxon>Campylobacter</taxon>
    </lineage>
</organism>
<name>M5IDC3_9BACT</name>
<comment type="caution">
    <text evidence="1">The sequence shown here is derived from an EMBL/GenBank/DDBJ whole genome shotgun (WGS) entry which is preliminary data.</text>
</comment>
<sequence>MFACKFGFFAKFKDFYVPIFYLCRVNLTLLIQNTKFYIPLHRNKQYPTLFKAAKIVMLRDIFNNKF</sequence>
<dbReference type="EMBL" id="AMZQ01000015">
    <property type="protein sequence ID" value="EKU10307.1"/>
    <property type="molecule type" value="Genomic_DNA"/>
</dbReference>
<proteinExistence type="predicted"/>
<evidence type="ECO:0000313" key="1">
    <source>
        <dbReference type="EMBL" id="EKU10307.1"/>
    </source>
</evidence>
<dbReference type="PATRIC" id="fig|1244083.3.peg.2245"/>
<gene>
    <name evidence="1" type="ORF">CSUNSWCD_999</name>
</gene>
<dbReference type="STRING" id="1244083.CSUNSWCD_999"/>
<protein>
    <submittedName>
        <fullName evidence="1">Uncharacterized protein</fullName>
    </submittedName>
</protein>
<reference evidence="1 2" key="1">
    <citation type="journal article" date="2013" name="Genome Announc.">
        <title>Genome Sequence of Campylobacter showae UNSWCD, Isolated from a Patient with Crohn's Disease.</title>
        <authorList>
            <person name="Tay A.P."/>
            <person name="Kaakoush N.O."/>
            <person name="Deshpande N.P."/>
            <person name="Chen Z."/>
            <person name="Mitchell H."/>
            <person name="Wilkins M.R."/>
        </authorList>
    </citation>
    <scope>NUCLEOTIDE SEQUENCE [LARGE SCALE GENOMIC DNA]</scope>
    <source>
        <strain evidence="1 2">CSUNSWCD</strain>
    </source>
</reference>
<dbReference type="AlphaFoldDB" id="M5IDC3"/>